<evidence type="ECO:0000256" key="1">
    <source>
        <dbReference type="SAM" id="Coils"/>
    </source>
</evidence>
<evidence type="ECO:0000256" key="2">
    <source>
        <dbReference type="SAM" id="MobiDB-lite"/>
    </source>
</evidence>
<gene>
    <name evidence="4" type="ORF">ENP34_11350</name>
</gene>
<protein>
    <recommendedName>
        <fullName evidence="3">Cyclodeaminase/cyclohydrolase domain-containing protein</fullName>
    </recommendedName>
</protein>
<dbReference type="InterPro" id="IPR007044">
    <property type="entry name" value="Cyclodeamin/CycHdrlase"/>
</dbReference>
<evidence type="ECO:0000313" key="4">
    <source>
        <dbReference type="EMBL" id="HEG92014.1"/>
    </source>
</evidence>
<organism evidence="4">
    <name type="scientific">Thermorudis peleae</name>
    <dbReference type="NCBI Taxonomy" id="1382356"/>
    <lineage>
        <taxon>Bacteria</taxon>
        <taxon>Pseudomonadati</taxon>
        <taxon>Thermomicrobiota</taxon>
        <taxon>Thermomicrobia</taxon>
        <taxon>Thermomicrobia incertae sedis</taxon>
        <taxon>Thermorudis</taxon>
    </lineage>
</organism>
<name>A0A831TH68_9BACT</name>
<dbReference type="Pfam" id="PF04961">
    <property type="entry name" value="FTCD_C"/>
    <property type="match status" value="1"/>
</dbReference>
<evidence type="ECO:0000259" key="3">
    <source>
        <dbReference type="Pfam" id="PF04961"/>
    </source>
</evidence>
<feature type="domain" description="Cyclodeaminase/cyclohydrolase" evidence="3">
    <location>
        <begin position="8"/>
        <end position="184"/>
    </location>
</feature>
<dbReference type="SUPFAM" id="SSF101262">
    <property type="entry name" value="Methenyltetrahydrofolate cyclohydrolase-like"/>
    <property type="match status" value="1"/>
</dbReference>
<comment type="caution">
    <text evidence="4">The sequence shown here is derived from an EMBL/GenBank/DDBJ whole genome shotgun (WGS) entry which is preliminary data.</text>
</comment>
<sequence>METASQWTLTTFIERLADPRDPSGGGVLAAVTLAGASSTARMVAAVEKKRSTRDSARTHTFAAAETALAQLSTRFLQQAEDDRAVLARLLAAMRAARKKTSRASEEEVSLAALAAAECPLTTARLGRDLLRHLASIAPLCSPFVASDLAASGQLAHAAIAAALFMAEANLPLLDPKPRDRIAAQIQSTREEAVVLADELSRALPFAHAQQGESDARPSARGSPGRRGDIA</sequence>
<dbReference type="AlphaFoldDB" id="A0A831TH68"/>
<dbReference type="EMBL" id="DSIY01000263">
    <property type="protein sequence ID" value="HEG92014.1"/>
    <property type="molecule type" value="Genomic_DNA"/>
</dbReference>
<feature type="coiled-coil region" evidence="1">
    <location>
        <begin position="76"/>
        <end position="106"/>
    </location>
</feature>
<proteinExistence type="predicted"/>
<keyword evidence="1" id="KW-0175">Coiled coil</keyword>
<dbReference type="InterPro" id="IPR036178">
    <property type="entry name" value="Formintransfe-cycloase-like_sf"/>
</dbReference>
<reference evidence="4" key="1">
    <citation type="journal article" date="2020" name="mSystems">
        <title>Genome- and Community-Level Interaction Insights into Carbon Utilization and Element Cycling Functions of Hydrothermarchaeota in Hydrothermal Sediment.</title>
        <authorList>
            <person name="Zhou Z."/>
            <person name="Liu Y."/>
            <person name="Xu W."/>
            <person name="Pan J."/>
            <person name="Luo Z.H."/>
            <person name="Li M."/>
        </authorList>
    </citation>
    <scope>NUCLEOTIDE SEQUENCE [LARGE SCALE GENOMIC DNA]</scope>
    <source>
        <strain evidence="4">SpSt-210</strain>
    </source>
</reference>
<accession>A0A831TH68</accession>
<dbReference type="Gene3D" id="1.20.120.680">
    <property type="entry name" value="Formiminotetrahydrofolate cyclodeaminase monomer, up-and-down helical bundle"/>
    <property type="match status" value="1"/>
</dbReference>
<feature type="region of interest" description="Disordered" evidence="2">
    <location>
        <begin position="205"/>
        <end position="230"/>
    </location>
</feature>
<dbReference type="GO" id="GO:0003824">
    <property type="term" value="F:catalytic activity"/>
    <property type="evidence" value="ECO:0007669"/>
    <property type="project" value="InterPro"/>
</dbReference>